<dbReference type="AlphaFoldDB" id="A0A553HRB6"/>
<sequence length="363" mass="40025">MADDQEVNEELNNSYFDESLIDPRLRPNIIAETYEKEYQTESSTPTLSLGSTLDSGTGLAPIAATPLTPTQFELYDFNVDSIDMGLEREAALPPSAYQSLDFIVGSDDMVHDETERLWLIGVQAGIGLGITGAREAVLNEMTYENTVFSRPIQCYPSDPSPYEMRMYLGQRCMTGFDRRVADRIAKQFVANSLDLIDIIVENGLTACLPEYGSPLPGTFAFFTEEDSARCHENSRILDEALELAGIQPQPKPGSMVNGDNIEQPTPLTASFKGDSRFIGGLDMTQLTGTAALVANALNEKNRAKYGSHVTPNQQYISREPGLVPYVSHLTDDGYMGNSNQDYENKCDSSPKTIRDEHEAETEA</sequence>
<protein>
    <submittedName>
        <fullName evidence="2">Uncharacterized protein</fullName>
    </submittedName>
</protein>
<proteinExistence type="predicted"/>
<name>A0A553HRB6_9PEZI</name>
<accession>A0A553HRB6</accession>
<comment type="caution">
    <text evidence="2">The sequence shown here is derived from an EMBL/GenBank/DDBJ whole genome shotgun (WGS) entry which is preliminary data.</text>
</comment>
<evidence type="ECO:0000313" key="3">
    <source>
        <dbReference type="Proteomes" id="UP000319160"/>
    </source>
</evidence>
<dbReference type="EMBL" id="VFLP01000055">
    <property type="protein sequence ID" value="TRX90460.1"/>
    <property type="molecule type" value="Genomic_DNA"/>
</dbReference>
<gene>
    <name evidence="2" type="ORF">FHL15_008629</name>
</gene>
<dbReference type="Proteomes" id="UP000319160">
    <property type="component" value="Unassembled WGS sequence"/>
</dbReference>
<dbReference type="OrthoDB" id="4749096at2759"/>
<dbReference type="STRING" id="2512241.A0A553HRB6"/>
<evidence type="ECO:0000313" key="2">
    <source>
        <dbReference type="EMBL" id="TRX90460.1"/>
    </source>
</evidence>
<evidence type="ECO:0000256" key="1">
    <source>
        <dbReference type="SAM" id="MobiDB-lite"/>
    </source>
</evidence>
<organism evidence="2 3">
    <name type="scientific">Xylaria flabelliformis</name>
    <dbReference type="NCBI Taxonomy" id="2512241"/>
    <lineage>
        <taxon>Eukaryota</taxon>
        <taxon>Fungi</taxon>
        <taxon>Dikarya</taxon>
        <taxon>Ascomycota</taxon>
        <taxon>Pezizomycotina</taxon>
        <taxon>Sordariomycetes</taxon>
        <taxon>Xylariomycetidae</taxon>
        <taxon>Xylariales</taxon>
        <taxon>Xylariaceae</taxon>
        <taxon>Xylaria</taxon>
    </lineage>
</organism>
<reference evidence="3" key="1">
    <citation type="submission" date="2019-06" db="EMBL/GenBank/DDBJ databases">
        <title>Draft genome sequence of the griseofulvin-producing fungus Xylaria cubensis strain G536.</title>
        <authorList>
            <person name="Mead M.E."/>
            <person name="Raja H.A."/>
            <person name="Steenwyk J.L."/>
            <person name="Knowles S.L."/>
            <person name="Oberlies N.H."/>
            <person name="Rokas A."/>
        </authorList>
    </citation>
    <scope>NUCLEOTIDE SEQUENCE [LARGE SCALE GENOMIC DNA]</scope>
    <source>
        <strain evidence="3">G536</strain>
    </source>
</reference>
<keyword evidence="3" id="KW-1185">Reference proteome</keyword>
<feature type="region of interest" description="Disordered" evidence="1">
    <location>
        <begin position="333"/>
        <end position="363"/>
    </location>
</feature>
<feature type="compositionally biased region" description="Basic and acidic residues" evidence="1">
    <location>
        <begin position="342"/>
        <end position="357"/>
    </location>
</feature>